<dbReference type="AlphaFoldDB" id="A0A0C5J8W3"/>
<dbReference type="Pfam" id="PF01936">
    <property type="entry name" value="NYN"/>
    <property type="match status" value="1"/>
</dbReference>
<dbReference type="CDD" id="cd10146">
    <property type="entry name" value="LabA_like_C"/>
    <property type="match status" value="1"/>
</dbReference>
<dbReference type="InterPro" id="IPR021139">
    <property type="entry name" value="NYN"/>
</dbReference>
<dbReference type="GO" id="GO:0004540">
    <property type="term" value="F:RNA nuclease activity"/>
    <property type="evidence" value="ECO:0007669"/>
    <property type="project" value="InterPro"/>
</dbReference>
<sequence length="281" mass="31664">MAGLPEITNMALFCDFENIALGVRDAKYAQFDIKKVLERLLLKGSIVVKKAYCDWARYKEFKAPMHEASFELIEIPHVRQSGKNSADIRMVVDALDLCYTKAHVDTFVIISGDSDFSPLVSKLRENNKHVIGVGVKAATSDLLSANCDEFIFYDDLVREQEAKKTRSAKKAPAKTTTAKSAASKAEEKPEDSKPEETKREEALDLLVETVEALLAERGGEATLWGSMVKPTLQRRKPGFTESYYGYRSFRDLLEDAKKRKLLIVERDEKSGQYAIRLPMDD</sequence>
<dbReference type="PANTHER" id="PTHR35811">
    <property type="entry name" value="SLR1870 PROTEIN"/>
    <property type="match status" value="1"/>
</dbReference>
<evidence type="ECO:0000256" key="1">
    <source>
        <dbReference type="SAM" id="MobiDB-lite"/>
    </source>
</evidence>
<proteinExistence type="predicted"/>
<dbReference type="PROSITE" id="PS51644">
    <property type="entry name" value="HTH_OST"/>
    <property type="match status" value="1"/>
</dbReference>
<keyword evidence="4" id="KW-1185">Reference proteome</keyword>
<dbReference type="STRING" id="1565605.PG1C_06095"/>
<evidence type="ECO:0000313" key="4">
    <source>
        <dbReference type="Proteomes" id="UP000061603"/>
    </source>
</evidence>
<dbReference type="PANTHER" id="PTHR35811:SF1">
    <property type="entry name" value="HTH OST-TYPE DOMAIN-CONTAINING PROTEIN"/>
    <property type="match status" value="1"/>
</dbReference>
<dbReference type="RefSeq" id="WP_202636522.1">
    <property type="nucleotide sequence ID" value="NZ_CP010554.1"/>
</dbReference>
<dbReference type="KEGG" id="rbu:PG1C_06095"/>
<dbReference type="Proteomes" id="UP000061603">
    <property type="component" value="Chromosome"/>
</dbReference>
<evidence type="ECO:0000259" key="2">
    <source>
        <dbReference type="PROSITE" id="PS51644"/>
    </source>
</evidence>
<evidence type="ECO:0000313" key="3">
    <source>
        <dbReference type="EMBL" id="AJP48148.1"/>
    </source>
</evidence>
<dbReference type="EMBL" id="CP010554">
    <property type="protein sequence ID" value="AJP48148.1"/>
    <property type="molecule type" value="Genomic_DNA"/>
</dbReference>
<feature type="compositionally biased region" description="Low complexity" evidence="1">
    <location>
        <begin position="173"/>
        <end position="183"/>
    </location>
</feature>
<name>A0A0C5J8W3_9PROT</name>
<protein>
    <recommendedName>
        <fullName evidence="2">HTH OST-type domain-containing protein</fullName>
    </recommendedName>
</protein>
<feature type="domain" description="HTH OST-type" evidence="2">
    <location>
        <begin position="202"/>
        <end position="279"/>
    </location>
</feature>
<dbReference type="InterPro" id="IPR025605">
    <property type="entry name" value="OST-HTH/LOTUS_dom"/>
</dbReference>
<feature type="compositionally biased region" description="Basic and acidic residues" evidence="1">
    <location>
        <begin position="184"/>
        <end position="199"/>
    </location>
</feature>
<accession>A0A0C5J8W3</accession>
<feature type="region of interest" description="Disordered" evidence="1">
    <location>
        <begin position="163"/>
        <end position="199"/>
    </location>
</feature>
<organism evidence="3 4">
    <name type="scientific">Rugosibacter aromaticivorans</name>
    <dbReference type="NCBI Taxonomy" id="1565605"/>
    <lineage>
        <taxon>Bacteria</taxon>
        <taxon>Pseudomonadati</taxon>
        <taxon>Pseudomonadota</taxon>
        <taxon>Betaproteobacteria</taxon>
        <taxon>Nitrosomonadales</taxon>
        <taxon>Sterolibacteriaceae</taxon>
        <taxon>Rugosibacter</taxon>
    </lineage>
</organism>
<gene>
    <name evidence="3" type="ORF">PG1C_06095</name>
</gene>
<dbReference type="Gene3D" id="3.40.50.1010">
    <property type="entry name" value="5'-nuclease"/>
    <property type="match status" value="1"/>
</dbReference>
<dbReference type="HOGENOM" id="CLU_034061_1_1_4"/>
<dbReference type="CDD" id="cd11297">
    <property type="entry name" value="PIN_LabA-like_N_1"/>
    <property type="match status" value="1"/>
</dbReference>
<reference evidence="3 4" key="1">
    <citation type="journal article" date="2015" name="Genome Announc.">
        <title>Complete Genome Sequence of a Novel Bacterium within the Family Rhodocyclaceae That Degrades Polycyclic Aromatic Hydrocarbons.</title>
        <authorList>
            <person name="Singleton D.R."/>
            <person name="Dickey A.N."/>
            <person name="Scholl E.H."/>
            <person name="Wright F.A."/>
            <person name="Aitken M.D."/>
        </authorList>
    </citation>
    <scope>NUCLEOTIDE SEQUENCE [LARGE SCALE GENOMIC DNA]</scope>
    <source>
        <strain evidence="4">PG1-Ca6</strain>
    </source>
</reference>